<organism evidence="5 6">
    <name type="scientific">Drosophila kikkawai</name>
    <name type="common">Fruit fly</name>
    <dbReference type="NCBI Taxonomy" id="30033"/>
    <lineage>
        <taxon>Eukaryota</taxon>
        <taxon>Metazoa</taxon>
        <taxon>Ecdysozoa</taxon>
        <taxon>Arthropoda</taxon>
        <taxon>Hexapoda</taxon>
        <taxon>Insecta</taxon>
        <taxon>Pterygota</taxon>
        <taxon>Neoptera</taxon>
        <taxon>Endopterygota</taxon>
        <taxon>Diptera</taxon>
        <taxon>Brachycera</taxon>
        <taxon>Muscomorpha</taxon>
        <taxon>Ephydroidea</taxon>
        <taxon>Drosophilidae</taxon>
        <taxon>Drosophila</taxon>
        <taxon>Sophophora</taxon>
    </lineage>
</organism>
<dbReference type="PANTHER" id="PTHR10334">
    <property type="entry name" value="CYSTEINE-RICH SECRETORY PROTEIN-RELATED"/>
    <property type="match status" value="1"/>
</dbReference>
<evidence type="ECO:0000256" key="1">
    <source>
        <dbReference type="ARBA" id="ARBA00004613"/>
    </source>
</evidence>
<name>A0A6P4I1Y3_DROKI</name>
<reference evidence="6" key="2">
    <citation type="submission" date="2025-08" db="UniProtKB">
        <authorList>
            <consortium name="RefSeq"/>
        </authorList>
    </citation>
    <scope>IDENTIFICATION</scope>
    <source>
        <strain evidence="6">14028-0561.14</strain>
        <tissue evidence="6">Whole fly</tissue>
    </source>
</reference>
<feature type="domain" description="SCP" evidence="4">
    <location>
        <begin position="30"/>
        <end position="160"/>
    </location>
</feature>
<dbReference type="InterPro" id="IPR034113">
    <property type="entry name" value="SCP_GAPR1-like"/>
</dbReference>
<dbReference type="InterPro" id="IPR002413">
    <property type="entry name" value="V5_allergen-like"/>
</dbReference>
<dbReference type="PROSITE" id="PS01009">
    <property type="entry name" value="CRISP_1"/>
    <property type="match status" value="2"/>
</dbReference>
<dbReference type="InterPro" id="IPR018244">
    <property type="entry name" value="Allrgn_V5/Tpx1_CS"/>
</dbReference>
<dbReference type="CDD" id="cd05382">
    <property type="entry name" value="CAP_GAPR1-like"/>
    <property type="match status" value="2"/>
</dbReference>
<dbReference type="SUPFAM" id="SSF55797">
    <property type="entry name" value="PR-1-like"/>
    <property type="match status" value="2"/>
</dbReference>
<accession>A0A6P4I1Y3</accession>
<protein>
    <submittedName>
        <fullName evidence="6">Uncharacterized protein isoform X1</fullName>
    </submittedName>
</protein>
<dbReference type="InterPro" id="IPR014044">
    <property type="entry name" value="CAP_dom"/>
</dbReference>
<dbReference type="PRINTS" id="PR00838">
    <property type="entry name" value="V5ALLERGEN"/>
</dbReference>
<dbReference type="GO" id="GO:0005576">
    <property type="term" value="C:extracellular region"/>
    <property type="evidence" value="ECO:0007669"/>
    <property type="project" value="UniProtKB-SubCell"/>
</dbReference>
<keyword evidence="2" id="KW-0964">Secreted</keyword>
<reference evidence="5" key="1">
    <citation type="submission" date="2025-05" db="UniProtKB">
        <authorList>
            <consortium name="RefSeq"/>
        </authorList>
    </citation>
    <scope>NUCLEOTIDE SEQUENCE [LARGE SCALE GENOMIC DNA]</scope>
    <source>
        <strain evidence="5">14028-0561.14</strain>
    </source>
</reference>
<feature type="domain" description="SCP" evidence="4">
    <location>
        <begin position="187"/>
        <end position="317"/>
    </location>
</feature>
<dbReference type="RefSeq" id="XP_017022115.1">
    <property type="nucleotide sequence ID" value="XM_017166626.3"/>
</dbReference>
<feature type="region of interest" description="Disordered" evidence="3">
    <location>
        <begin position="1"/>
        <end position="21"/>
    </location>
</feature>
<evidence type="ECO:0000313" key="5">
    <source>
        <dbReference type="Proteomes" id="UP001652661"/>
    </source>
</evidence>
<dbReference type="PRINTS" id="PR00837">
    <property type="entry name" value="V5TPXLIKE"/>
</dbReference>
<dbReference type="AlphaFoldDB" id="A0A6P4I1Y3"/>
<proteinExistence type="predicted"/>
<gene>
    <name evidence="6" type="primary">LOC108074538</name>
</gene>
<dbReference type="InterPro" id="IPR035940">
    <property type="entry name" value="CAP_sf"/>
</dbReference>
<comment type="subcellular location">
    <subcellularLocation>
        <location evidence="1">Secreted</location>
    </subcellularLocation>
</comment>
<evidence type="ECO:0000256" key="3">
    <source>
        <dbReference type="SAM" id="MobiDB-lite"/>
    </source>
</evidence>
<sequence>MAHKRPQQIPKTHERAVGPRGVDTKANNELFLKEVLNASNKFRAMHGCPALTVNPELNKLAQEWANHLRDNNIMQHRPNPKYGENIFLSGGMDVAGDLPVEMWYREMSSYDFNKAEFVAKSGHFTQLIWKASKEMGAGVARKADKTWVVCNYNPAGNIVGNFKDNVPRKIEQAAGPRGADTNANNEVFLKDVLNTTNKLRAMHGCPALTVNAELNKLAQEWANHLRDKNIMQHRPNPKYGENIFLSGGMDVEGELPVNMWYREINSYNFDKAEFVPTAGHFTQLIWKASKEVGTGVARRDDRTWVVCNYNPPGNVGGLFKDNVPQKKL</sequence>
<dbReference type="GeneID" id="108074538"/>
<dbReference type="Proteomes" id="UP001652661">
    <property type="component" value="Chromosome 2L"/>
</dbReference>
<evidence type="ECO:0000256" key="2">
    <source>
        <dbReference type="ARBA" id="ARBA00022525"/>
    </source>
</evidence>
<evidence type="ECO:0000259" key="4">
    <source>
        <dbReference type="SMART" id="SM00198"/>
    </source>
</evidence>
<dbReference type="Gene3D" id="3.40.33.10">
    <property type="entry name" value="CAP"/>
    <property type="match status" value="2"/>
</dbReference>
<evidence type="ECO:0000313" key="6">
    <source>
        <dbReference type="RefSeq" id="XP_017022115.1"/>
    </source>
</evidence>
<dbReference type="Pfam" id="PF00188">
    <property type="entry name" value="CAP"/>
    <property type="match status" value="2"/>
</dbReference>
<dbReference type="OrthoDB" id="337038at2759"/>
<dbReference type="FunFam" id="3.40.33.10:FF:000010">
    <property type="entry name" value="Predicted protein"/>
    <property type="match status" value="2"/>
</dbReference>
<dbReference type="InterPro" id="IPR001283">
    <property type="entry name" value="CRISP-related"/>
</dbReference>
<dbReference type="SMART" id="SM00198">
    <property type="entry name" value="SCP"/>
    <property type="match status" value="2"/>
</dbReference>
<keyword evidence="5" id="KW-1185">Reference proteome</keyword>